<feature type="domain" description="Serine aminopeptidase S33" evidence="1">
    <location>
        <begin position="32"/>
        <end position="296"/>
    </location>
</feature>
<reference evidence="2 3" key="1">
    <citation type="submission" date="2024-04" db="EMBL/GenBank/DDBJ databases">
        <title>WGS of bacteria from Torrens River.</title>
        <authorList>
            <person name="Wyrsch E.R."/>
            <person name="Drigo B."/>
        </authorList>
    </citation>
    <scope>NUCLEOTIDE SEQUENCE [LARGE SCALE GENOMIC DNA]</scope>
    <source>
        <strain evidence="2 3">TWI391</strain>
    </source>
</reference>
<dbReference type="EMBL" id="JBDJNQ010000004">
    <property type="protein sequence ID" value="MEN5377765.1"/>
    <property type="molecule type" value="Genomic_DNA"/>
</dbReference>
<dbReference type="InterPro" id="IPR051044">
    <property type="entry name" value="MAG_DAG_Lipase"/>
</dbReference>
<evidence type="ECO:0000259" key="1">
    <source>
        <dbReference type="Pfam" id="PF12146"/>
    </source>
</evidence>
<dbReference type="Gene3D" id="3.40.50.1820">
    <property type="entry name" value="alpha/beta hydrolase"/>
    <property type="match status" value="1"/>
</dbReference>
<keyword evidence="3" id="KW-1185">Reference proteome</keyword>
<name>A0ABV0BSK4_9SPHI</name>
<protein>
    <submittedName>
        <fullName evidence="2">Alpha/beta fold hydrolase</fullName>
    </submittedName>
</protein>
<organism evidence="2 3">
    <name type="scientific">Sphingobacterium kitahiroshimense</name>
    <dbReference type="NCBI Taxonomy" id="470446"/>
    <lineage>
        <taxon>Bacteria</taxon>
        <taxon>Pseudomonadati</taxon>
        <taxon>Bacteroidota</taxon>
        <taxon>Sphingobacteriia</taxon>
        <taxon>Sphingobacteriales</taxon>
        <taxon>Sphingobacteriaceae</taxon>
        <taxon>Sphingobacterium</taxon>
    </lineage>
</organism>
<dbReference type="PANTHER" id="PTHR11614">
    <property type="entry name" value="PHOSPHOLIPASE-RELATED"/>
    <property type="match status" value="1"/>
</dbReference>
<dbReference type="InterPro" id="IPR029058">
    <property type="entry name" value="AB_hydrolase_fold"/>
</dbReference>
<comment type="caution">
    <text evidence="2">The sequence shown here is derived from an EMBL/GenBank/DDBJ whole genome shotgun (WGS) entry which is preliminary data.</text>
</comment>
<dbReference type="InterPro" id="IPR022742">
    <property type="entry name" value="Hydrolase_4"/>
</dbReference>
<keyword evidence="2" id="KW-0378">Hydrolase</keyword>
<dbReference type="RefSeq" id="WP_183912358.1">
    <property type="nucleotide sequence ID" value="NZ_JBDJLH010000002.1"/>
</dbReference>
<dbReference type="SUPFAM" id="SSF53474">
    <property type="entry name" value="alpha/beta-Hydrolases"/>
    <property type="match status" value="1"/>
</dbReference>
<gene>
    <name evidence="2" type="ORF">ABE541_10860</name>
</gene>
<accession>A0ABV0BSK4</accession>
<sequence length="324" mass="36494">MIHLESSFHEITDTIGGTHDIFKTLYFPTEKKAKATILILHGMQEHSGRYDDFARFLATNGFVVMTYDHLGHGRSVKNKDALGFIQRENPGVRLVDDGIEMARLISKQYPDLPHFIIGHSMGSFITRCVLQEIGDLFHGAVLIGTGTMDKAAVVGERLLALLNKMFPKTRSSFINHSFGAFNNKKFKDEPNQKNSNWLSLAKENRDHFLADTLCGIPFSNNAFYATAYVANRGSGPNWTDGIPNQLPFLLESGEEDPIGNFGKGVIKTAQDLIDHGNQDVKYHLHPMMRHELLNESIKEKVYIEILQWLESKLPIESISVTEHL</sequence>
<dbReference type="GO" id="GO:0016787">
    <property type="term" value="F:hydrolase activity"/>
    <property type="evidence" value="ECO:0007669"/>
    <property type="project" value="UniProtKB-KW"/>
</dbReference>
<dbReference type="Proteomes" id="UP001409291">
    <property type="component" value="Unassembled WGS sequence"/>
</dbReference>
<dbReference type="Pfam" id="PF12146">
    <property type="entry name" value="Hydrolase_4"/>
    <property type="match status" value="1"/>
</dbReference>
<proteinExistence type="predicted"/>
<evidence type="ECO:0000313" key="2">
    <source>
        <dbReference type="EMBL" id="MEN5377765.1"/>
    </source>
</evidence>
<evidence type="ECO:0000313" key="3">
    <source>
        <dbReference type="Proteomes" id="UP001409291"/>
    </source>
</evidence>